<evidence type="ECO:0000313" key="3">
    <source>
        <dbReference type="EMBL" id="PCH43619.1"/>
    </source>
</evidence>
<dbReference type="OrthoDB" id="3363417at2759"/>
<keyword evidence="2" id="KW-0472">Membrane</keyword>
<dbReference type="EMBL" id="KB468146">
    <property type="protein sequence ID" value="PCH43619.1"/>
    <property type="molecule type" value="Genomic_DNA"/>
</dbReference>
<accession>A0A2H3JXJ0</accession>
<feature type="transmembrane region" description="Helical" evidence="2">
    <location>
        <begin position="34"/>
        <end position="59"/>
    </location>
</feature>
<evidence type="ECO:0000256" key="2">
    <source>
        <dbReference type="SAM" id="Phobius"/>
    </source>
</evidence>
<feature type="region of interest" description="Disordered" evidence="1">
    <location>
        <begin position="146"/>
        <end position="211"/>
    </location>
</feature>
<organism evidence="3 4">
    <name type="scientific">Wolfiporia cocos (strain MD-104)</name>
    <name type="common">Brown rot fungus</name>
    <dbReference type="NCBI Taxonomy" id="742152"/>
    <lineage>
        <taxon>Eukaryota</taxon>
        <taxon>Fungi</taxon>
        <taxon>Dikarya</taxon>
        <taxon>Basidiomycota</taxon>
        <taxon>Agaricomycotina</taxon>
        <taxon>Agaricomycetes</taxon>
        <taxon>Polyporales</taxon>
        <taxon>Phaeolaceae</taxon>
        <taxon>Wolfiporia</taxon>
    </lineage>
</organism>
<keyword evidence="2" id="KW-1133">Transmembrane helix</keyword>
<proteinExistence type="predicted"/>
<dbReference type="AlphaFoldDB" id="A0A2H3JXJ0"/>
<reference evidence="3 4" key="1">
    <citation type="journal article" date="2012" name="Science">
        <title>The Paleozoic origin of enzymatic lignin decomposition reconstructed from 31 fungal genomes.</title>
        <authorList>
            <person name="Floudas D."/>
            <person name="Binder M."/>
            <person name="Riley R."/>
            <person name="Barry K."/>
            <person name="Blanchette R.A."/>
            <person name="Henrissat B."/>
            <person name="Martinez A.T."/>
            <person name="Otillar R."/>
            <person name="Spatafora J.W."/>
            <person name="Yadav J.S."/>
            <person name="Aerts A."/>
            <person name="Benoit I."/>
            <person name="Boyd A."/>
            <person name="Carlson A."/>
            <person name="Copeland A."/>
            <person name="Coutinho P.M."/>
            <person name="de Vries R.P."/>
            <person name="Ferreira P."/>
            <person name="Findley K."/>
            <person name="Foster B."/>
            <person name="Gaskell J."/>
            <person name="Glotzer D."/>
            <person name="Gorecki P."/>
            <person name="Heitman J."/>
            <person name="Hesse C."/>
            <person name="Hori C."/>
            <person name="Igarashi K."/>
            <person name="Jurgens J.A."/>
            <person name="Kallen N."/>
            <person name="Kersten P."/>
            <person name="Kohler A."/>
            <person name="Kuees U."/>
            <person name="Kumar T.K.A."/>
            <person name="Kuo A."/>
            <person name="LaButti K."/>
            <person name="Larrondo L.F."/>
            <person name="Lindquist E."/>
            <person name="Ling A."/>
            <person name="Lombard V."/>
            <person name="Lucas S."/>
            <person name="Lundell T."/>
            <person name="Martin R."/>
            <person name="McLaughlin D.J."/>
            <person name="Morgenstern I."/>
            <person name="Morin E."/>
            <person name="Murat C."/>
            <person name="Nagy L.G."/>
            <person name="Nolan M."/>
            <person name="Ohm R.A."/>
            <person name="Patyshakuliyeva A."/>
            <person name="Rokas A."/>
            <person name="Ruiz-Duenas F.J."/>
            <person name="Sabat G."/>
            <person name="Salamov A."/>
            <person name="Samejima M."/>
            <person name="Schmutz J."/>
            <person name="Slot J.C."/>
            <person name="St John F."/>
            <person name="Stenlid J."/>
            <person name="Sun H."/>
            <person name="Sun S."/>
            <person name="Syed K."/>
            <person name="Tsang A."/>
            <person name="Wiebenga A."/>
            <person name="Young D."/>
            <person name="Pisabarro A."/>
            <person name="Eastwood D.C."/>
            <person name="Martin F."/>
            <person name="Cullen D."/>
            <person name="Grigoriev I.V."/>
            <person name="Hibbett D.S."/>
        </authorList>
    </citation>
    <scope>NUCLEOTIDE SEQUENCE [LARGE SCALE GENOMIC DNA]</scope>
    <source>
        <strain evidence="3 4">MD-104</strain>
    </source>
</reference>
<evidence type="ECO:0000313" key="4">
    <source>
        <dbReference type="Proteomes" id="UP000218811"/>
    </source>
</evidence>
<name>A0A2H3JXJ0_WOLCO</name>
<dbReference type="OMA" id="RYLCDYE"/>
<sequence length="211" mass="22322">MSLLAAPGVLWTLYVDYLCNYAPGSWVYKTASTFRVLAVATILPFVLLTLLDVTSYVIARTLGVIDDTKAATSAPEPEPEPAAEAPPIVVQPAPQAAPLAMMTPPATYFRNPLEEEGNLRLSGVGMFSPAPSQPPSPTLARRELGAHAHAHGTAEADGEGVRRVPSRDSSSGEESFAMLDRESGSEDAQHSSRPDHPSQKPEASPADHAGL</sequence>
<protein>
    <submittedName>
        <fullName evidence="3">Uncharacterized protein</fullName>
    </submittedName>
</protein>
<feature type="compositionally biased region" description="Basic and acidic residues" evidence="1">
    <location>
        <begin position="179"/>
        <end position="199"/>
    </location>
</feature>
<evidence type="ECO:0000256" key="1">
    <source>
        <dbReference type="SAM" id="MobiDB-lite"/>
    </source>
</evidence>
<keyword evidence="4" id="KW-1185">Reference proteome</keyword>
<gene>
    <name evidence="3" type="ORF">WOLCODRAFT_164590</name>
</gene>
<dbReference type="Proteomes" id="UP000218811">
    <property type="component" value="Unassembled WGS sequence"/>
</dbReference>
<keyword evidence="2" id="KW-0812">Transmembrane</keyword>